<keyword evidence="7" id="KW-0249">Electron transport</keyword>
<keyword evidence="7" id="KW-0520">NAD</keyword>
<sequence length="97" mass="10689">MNSLIIFLIIIYSIGLGCILFNKNNIINVLIISELNLVTIAFICILLANDLDDVIGQILGLYILTFTAAESSIGLAIVILLYKKHLFAINVLRQLKG</sequence>
<comment type="similarity">
    <text evidence="2 7">Belongs to the complex I subunit 4L family.</text>
</comment>
<evidence type="ECO:0000313" key="8">
    <source>
        <dbReference type="EMBL" id="ABX45232.1"/>
    </source>
</evidence>
<dbReference type="GO" id="GO:0016651">
    <property type="term" value="F:oxidoreductase activity, acting on NAD(P)H"/>
    <property type="evidence" value="ECO:0007669"/>
    <property type="project" value="InterPro"/>
</dbReference>
<dbReference type="GO" id="GO:0008137">
    <property type="term" value="F:NADH dehydrogenase (ubiquinone) activity"/>
    <property type="evidence" value="ECO:0007669"/>
    <property type="project" value="UniProtKB-EC"/>
</dbReference>
<proteinExistence type="inferred from homology"/>
<dbReference type="KEGG" id="dfa:Difao_mp48"/>
<evidence type="ECO:0000256" key="4">
    <source>
        <dbReference type="ARBA" id="ARBA00022692"/>
    </source>
</evidence>
<organism evidence="8">
    <name type="scientific">Cavenderia fasciculata</name>
    <name type="common">Slime mold</name>
    <name type="synonym">Dictyostelium fasciculatum</name>
    <dbReference type="NCBI Taxonomy" id="261658"/>
    <lineage>
        <taxon>Eukaryota</taxon>
        <taxon>Amoebozoa</taxon>
        <taxon>Evosea</taxon>
        <taxon>Eumycetozoa</taxon>
        <taxon>Dictyostelia</taxon>
        <taxon>Acytosteliales</taxon>
        <taxon>Cavenderiaceae</taxon>
        <taxon>Cavenderia</taxon>
    </lineage>
</organism>
<dbReference type="Gene3D" id="1.10.287.3510">
    <property type="match status" value="1"/>
</dbReference>
<evidence type="ECO:0000256" key="2">
    <source>
        <dbReference type="ARBA" id="ARBA00010519"/>
    </source>
</evidence>
<dbReference type="AlphaFoldDB" id="B2XXB0"/>
<feature type="transmembrane region" description="Helical" evidence="7">
    <location>
        <begin position="6"/>
        <end position="22"/>
    </location>
</feature>
<gene>
    <name evidence="8" type="primary">nad4L</name>
</gene>
<evidence type="ECO:0000256" key="5">
    <source>
        <dbReference type="ARBA" id="ARBA00022989"/>
    </source>
</evidence>
<dbReference type="RefSeq" id="YP_001876558.1">
    <property type="nucleotide sequence ID" value="NC_010653.1"/>
</dbReference>
<dbReference type="EC" id="7.1.1.2" evidence="7"/>
<accession>B2XXB0</accession>
<keyword evidence="6 7" id="KW-0472">Membrane</keyword>
<name>B2XXB0_CACFS</name>
<keyword evidence="3 7" id="KW-0813">Transport</keyword>
<dbReference type="InterPro" id="IPR039428">
    <property type="entry name" value="NUOK/Mnh_C1-like"/>
</dbReference>
<keyword evidence="7" id="KW-0830">Ubiquinone</keyword>
<keyword evidence="7" id="KW-1278">Translocase</keyword>
<feature type="transmembrane region" description="Helical" evidence="7">
    <location>
        <begin position="54"/>
        <end position="82"/>
    </location>
</feature>
<dbReference type="PANTHER" id="PTHR11434:SF16">
    <property type="entry name" value="NADH-UBIQUINONE OXIDOREDUCTASE CHAIN 4L"/>
    <property type="match status" value="1"/>
</dbReference>
<evidence type="ECO:0000256" key="1">
    <source>
        <dbReference type="ARBA" id="ARBA00004141"/>
    </source>
</evidence>
<comment type="function">
    <text evidence="7">Core subunit of the mitochondrial membrane respiratory chain NADH dehydrogenase (Complex I) which catalyzes electron transfer from NADH through the respiratory chain, using ubiquinone as an electron acceptor.</text>
</comment>
<evidence type="ECO:0000256" key="7">
    <source>
        <dbReference type="RuleBase" id="RU004419"/>
    </source>
</evidence>
<protein>
    <recommendedName>
        <fullName evidence="7">NADH-ubiquinone oxidoreductase chain 4L</fullName>
        <ecNumber evidence="7">7.1.1.2</ecNumber>
    </recommendedName>
</protein>
<dbReference type="GO" id="GO:0030964">
    <property type="term" value="C:NADH dehydrogenase complex"/>
    <property type="evidence" value="ECO:0007669"/>
    <property type="project" value="TreeGrafter"/>
</dbReference>
<keyword evidence="4 7" id="KW-0812">Transmembrane</keyword>
<keyword evidence="7" id="KW-0679">Respiratory chain</keyword>
<dbReference type="InterPro" id="IPR001133">
    <property type="entry name" value="NADH_UbQ_OxRdtase_chain4L/K"/>
</dbReference>
<reference evidence="8" key="1">
    <citation type="journal article" date="2008" name="Mol. Biol. Evol.">
        <title>Mitochondrial genome evolution in the social amoebae.</title>
        <authorList>
            <person name="Heidel A.J."/>
            <person name="Gloeckner G."/>
        </authorList>
    </citation>
    <scope>NUCLEOTIDE SEQUENCE</scope>
    <source>
        <strain evidence="8">SH3</strain>
    </source>
</reference>
<dbReference type="Pfam" id="PF00420">
    <property type="entry name" value="Oxidored_q2"/>
    <property type="match status" value="1"/>
</dbReference>
<dbReference type="GO" id="GO:0042773">
    <property type="term" value="P:ATP synthesis coupled electron transport"/>
    <property type="evidence" value="ECO:0007669"/>
    <property type="project" value="UniProtKB-UniRule"/>
</dbReference>
<geneLocation type="mitochondrion" evidence="8"/>
<evidence type="ECO:0000256" key="3">
    <source>
        <dbReference type="ARBA" id="ARBA00022448"/>
    </source>
</evidence>
<comment type="catalytic activity">
    <reaction evidence="7">
        <text>a ubiquinone + NADH + 5 H(+)(in) = a ubiquinol + NAD(+) + 4 H(+)(out)</text>
        <dbReference type="Rhea" id="RHEA:29091"/>
        <dbReference type="Rhea" id="RHEA-COMP:9565"/>
        <dbReference type="Rhea" id="RHEA-COMP:9566"/>
        <dbReference type="ChEBI" id="CHEBI:15378"/>
        <dbReference type="ChEBI" id="CHEBI:16389"/>
        <dbReference type="ChEBI" id="CHEBI:17976"/>
        <dbReference type="ChEBI" id="CHEBI:57540"/>
        <dbReference type="ChEBI" id="CHEBI:57945"/>
        <dbReference type="EC" id="7.1.1.2"/>
    </reaction>
</comment>
<keyword evidence="7" id="KW-0999">Mitochondrion inner membrane</keyword>
<keyword evidence="5 7" id="KW-1133">Transmembrane helix</keyword>
<dbReference type="GeneID" id="6276297"/>
<evidence type="ECO:0000256" key="6">
    <source>
        <dbReference type="ARBA" id="ARBA00023136"/>
    </source>
</evidence>
<feature type="transmembrane region" description="Helical" evidence="7">
    <location>
        <begin position="29"/>
        <end position="48"/>
    </location>
</feature>
<dbReference type="GO" id="GO:0005743">
    <property type="term" value="C:mitochondrial inner membrane"/>
    <property type="evidence" value="ECO:0007669"/>
    <property type="project" value="UniProtKB-SubCell"/>
</dbReference>
<dbReference type="PANTHER" id="PTHR11434">
    <property type="entry name" value="NADH-UBIQUINONE OXIDOREDUCTASE SUBUNIT ND4L"/>
    <property type="match status" value="1"/>
</dbReference>
<dbReference type="EMBL" id="EU275727">
    <property type="protein sequence ID" value="ABX45232.1"/>
    <property type="molecule type" value="Genomic_DNA"/>
</dbReference>
<keyword evidence="7 8" id="KW-0496">Mitochondrion</keyword>
<comment type="subcellular location">
    <subcellularLocation>
        <location evidence="1">Membrane</location>
        <topology evidence="1">Multi-pass membrane protein</topology>
    </subcellularLocation>
    <subcellularLocation>
        <location evidence="7">Mitochondrion inner membrane</location>
        <topology evidence="7">Multi-pass membrane protein</topology>
    </subcellularLocation>
</comment>